<dbReference type="InterPro" id="IPR000847">
    <property type="entry name" value="LysR_HTH_N"/>
</dbReference>
<dbReference type="PANTHER" id="PTHR30419">
    <property type="entry name" value="HTH-TYPE TRANSCRIPTIONAL REGULATOR YBHD"/>
    <property type="match status" value="1"/>
</dbReference>
<dbReference type="GO" id="GO:0003677">
    <property type="term" value="F:DNA binding"/>
    <property type="evidence" value="ECO:0007669"/>
    <property type="project" value="UniProtKB-KW"/>
</dbReference>
<dbReference type="Pfam" id="PF00126">
    <property type="entry name" value="HTH_1"/>
    <property type="match status" value="1"/>
</dbReference>
<dbReference type="GO" id="GO:0003700">
    <property type="term" value="F:DNA-binding transcription factor activity"/>
    <property type="evidence" value="ECO:0007669"/>
    <property type="project" value="InterPro"/>
</dbReference>
<proteinExistence type="inferred from homology"/>
<dbReference type="PRINTS" id="PR00039">
    <property type="entry name" value="HTHLYSR"/>
</dbReference>
<dbReference type="OrthoDB" id="9785745at2"/>
<comment type="similarity">
    <text evidence="1">Belongs to the LysR transcriptional regulatory family.</text>
</comment>
<accession>A0A411MHR7</accession>
<evidence type="ECO:0000256" key="2">
    <source>
        <dbReference type="ARBA" id="ARBA00023015"/>
    </source>
</evidence>
<sequence length="304" mass="33056">MMNLMHWKLLVAVADAGNVSRAAEAFGITQSGASQAISQMEATLGVQVFVRERKHTSVTALGEQVLVRARRMVAELESIQNLVDASRGCHLGRIRLATFPSLFASLLPPLLQRFKRLHPGIEVICLEGTDEEVESWLATGDIDLGVVMNPVAHRSPLMLGHDRWVAVVPREHTLARRGSLSPVTLAQLVDEPFVVATGGCYLHGQSLVQQAGLQLSNVRLTVRDWHTAFALVGEGMGVSIVPASTLPKDLRSVRVYDLHPPIYRRFGLVGSVAGQLSPAAQALLRHVRKSVPDISAANDRLLES</sequence>
<keyword evidence="4" id="KW-0804">Transcription</keyword>
<dbReference type="InterPro" id="IPR036388">
    <property type="entry name" value="WH-like_DNA-bd_sf"/>
</dbReference>
<protein>
    <submittedName>
        <fullName evidence="6">LysR family transcriptional regulator</fullName>
    </submittedName>
</protein>
<evidence type="ECO:0000313" key="6">
    <source>
        <dbReference type="EMBL" id="QBF26341.1"/>
    </source>
</evidence>
<name>A0A411MHR7_9PSED</name>
<dbReference type="Gene3D" id="1.10.10.10">
    <property type="entry name" value="Winged helix-like DNA-binding domain superfamily/Winged helix DNA-binding domain"/>
    <property type="match status" value="1"/>
</dbReference>
<dbReference type="RefSeq" id="WP_130264210.1">
    <property type="nucleotide sequence ID" value="NZ_CP035952.1"/>
</dbReference>
<dbReference type="KEGG" id="ptk:EXN22_11785"/>
<evidence type="ECO:0000259" key="5">
    <source>
        <dbReference type="PROSITE" id="PS50931"/>
    </source>
</evidence>
<dbReference type="SUPFAM" id="SSF53850">
    <property type="entry name" value="Periplasmic binding protein-like II"/>
    <property type="match status" value="1"/>
</dbReference>
<dbReference type="PROSITE" id="PS50931">
    <property type="entry name" value="HTH_LYSR"/>
    <property type="match status" value="1"/>
</dbReference>
<dbReference type="Gene3D" id="3.40.190.290">
    <property type="match status" value="1"/>
</dbReference>
<dbReference type="GO" id="GO:0005829">
    <property type="term" value="C:cytosol"/>
    <property type="evidence" value="ECO:0007669"/>
    <property type="project" value="TreeGrafter"/>
</dbReference>
<dbReference type="PANTHER" id="PTHR30419:SF24">
    <property type="entry name" value="HTH-TYPE TRANSCRIPTIONAL REGULATOR CZCR"/>
    <property type="match status" value="1"/>
</dbReference>
<evidence type="ECO:0000256" key="3">
    <source>
        <dbReference type="ARBA" id="ARBA00023125"/>
    </source>
</evidence>
<dbReference type="CDD" id="cd05466">
    <property type="entry name" value="PBP2_LTTR_substrate"/>
    <property type="match status" value="1"/>
</dbReference>
<dbReference type="Pfam" id="PF03466">
    <property type="entry name" value="LysR_substrate"/>
    <property type="match status" value="1"/>
</dbReference>
<dbReference type="SUPFAM" id="SSF46785">
    <property type="entry name" value="Winged helix' DNA-binding domain"/>
    <property type="match status" value="1"/>
</dbReference>
<feature type="domain" description="HTH lysR-type" evidence="5">
    <location>
        <begin position="2"/>
        <end position="59"/>
    </location>
</feature>
<evidence type="ECO:0000256" key="1">
    <source>
        <dbReference type="ARBA" id="ARBA00009437"/>
    </source>
</evidence>
<organism evidence="6 7">
    <name type="scientific">Pseudomonas tructae</name>
    <dbReference type="NCBI Taxonomy" id="2518644"/>
    <lineage>
        <taxon>Bacteria</taxon>
        <taxon>Pseudomonadati</taxon>
        <taxon>Pseudomonadota</taxon>
        <taxon>Gammaproteobacteria</taxon>
        <taxon>Pseudomonadales</taxon>
        <taxon>Pseudomonadaceae</taxon>
        <taxon>Pseudomonas</taxon>
    </lineage>
</organism>
<dbReference type="Proteomes" id="UP000291130">
    <property type="component" value="Chromosome"/>
</dbReference>
<keyword evidence="3" id="KW-0238">DNA-binding</keyword>
<reference evidence="6 7" key="1">
    <citation type="submission" date="2019-02" db="EMBL/GenBank/DDBJ databases">
        <title>Complete genome sequence of Pseudomonas sp. SNU WT1 isolated from rainbow trout.</title>
        <authorList>
            <person name="Oh W.T."/>
            <person name="Park S.C."/>
        </authorList>
    </citation>
    <scope>NUCLEOTIDE SEQUENCE [LARGE SCALE GENOMIC DNA]</scope>
    <source>
        <strain evidence="6 7">SNU WT1</strain>
    </source>
</reference>
<dbReference type="InterPro" id="IPR036390">
    <property type="entry name" value="WH_DNA-bd_sf"/>
</dbReference>
<dbReference type="EMBL" id="CP035952">
    <property type="protein sequence ID" value="QBF26341.1"/>
    <property type="molecule type" value="Genomic_DNA"/>
</dbReference>
<keyword evidence="7" id="KW-1185">Reference proteome</keyword>
<keyword evidence="2" id="KW-0805">Transcription regulation</keyword>
<evidence type="ECO:0000313" key="7">
    <source>
        <dbReference type="Proteomes" id="UP000291130"/>
    </source>
</evidence>
<gene>
    <name evidence="6" type="ORF">EXN22_11785</name>
</gene>
<evidence type="ECO:0000256" key="4">
    <source>
        <dbReference type="ARBA" id="ARBA00023163"/>
    </source>
</evidence>
<dbReference type="InterPro" id="IPR005119">
    <property type="entry name" value="LysR_subst-bd"/>
</dbReference>
<dbReference type="AlphaFoldDB" id="A0A411MHR7"/>
<dbReference type="InterPro" id="IPR050950">
    <property type="entry name" value="HTH-type_LysR_regulators"/>
</dbReference>